<reference evidence="2" key="1">
    <citation type="submission" date="2018-02" db="EMBL/GenBank/DDBJ databases">
        <title>Rhizophora mucronata_Transcriptome.</title>
        <authorList>
            <person name="Meera S.P."/>
            <person name="Sreeshan A."/>
            <person name="Augustine A."/>
        </authorList>
    </citation>
    <scope>NUCLEOTIDE SEQUENCE</scope>
    <source>
        <tissue evidence="2">Leaf</tissue>
    </source>
</reference>
<organism evidence="2">
    <name type="scientific">Rhizophora mucronata</name>
    <name type="common">Asiatic mangrove</name>
    <dbReference type="NCBI Taxonomy" id="61149"/>
    <lineage>
        <taxon>Eukaryota</taxon>
        <taxon>Viridiplantae</taxon>
        <taxon>Streptophyta</taxon>
        <taxon>Embryophyta</taxon>
        <taxon>Tracheophyta</taxon>
        <taxon>Spermatophyta</taxon>
        <taxon>Magnoliopsida</taxon>
        <taxon>eudicotyledons</taxon>
        <taxon>Gunneridae</taxon>
        <taxon>Pentapetalae</taxon>
        <taxon>rosids</taxon>
        <taxon>fabids</taxon>
        <taxon>Malpighiales</taxon>
        <taxon>Rhizophoraceae</taxon>
        <taxon>Rhizophora</taxon>
    </lineage>
</organism>
<accession>A0A2P2QXV3</accession>
<evidence type="ECO:0000256" key="1">
    <source>
        <dbReference type="SAM" id="MobiDB-lite"/>
    </source>
</evidence>
<proteinExistence type="predicted"/>
<protein>
    <submittedName>
        <fullName evidence="2">Uncharacterized protein</fullName>
    </submittedName>
</protein>
<dbReference type="EMBL" id="GGEC01091338">
    <property type="protein sequence ID" value="MBX71822.1"/>
    <property type="molecule type" value="Transcribed_RNA"/>
</dbReference>
<evidence type="ECO:0000313" key="2">
    <source>
        <dbReference type="EMBL" id="MBX71822.1"/>
    </source>
</evidence>
<feature type="region of interest" description="Disordered" evidence="1">
    <location>
        <begin position="1"/>
        <end position="38"/>
    </location>
</feature>
<feature type="compositionally biased region" description="Basic and acidic residues" evidence="1">
    <location>
        <begin position="16"/>
        <end position="31"/>
    </location>
</feature>
<sequence length="38" mass="3994">MGPKPPLAGGLLIESTKAEGPKAKKPKDLTRRQAGFFG</sequence>
<dbReference type="AlphaFoldDB" id="A0A2P2QXV3"/>
<name>A0A2P2QXV3_RHIMU</name>